<name>A0A0V0T619_9BILA</name>
<organism evidence="5 6">
    <name type="scientific">Trichinella murrelli</name>
    <dbReference type="NCBI Taxonomy" id="144512"/>
    <lineage>
        <taxon>Eukaryota</taxon>
        <taxon>Metazoa</taxon>
        <taxon>Ecdysozoa</taxon>
        <taxon>Nematoda</taxon>
        <taxon>Enoplea</taxon>
        <taxon>Dorylaimia</taxon>
        <taxon>Trichinellida</taxon>
        <taxon>Trichinellidae</taxon>
        <taxon>Trichinella</taxon>
    </lineage>
</organism>
<dbReference type="STRING" id="144512.A0A0V0T619"/>
<dbReference type="Gene3D" id="2.20.25.240">
    <property type="match status" value="1"/>
</dbReference>
<comment type="caution">
    <text evidence="5">The sequence shown here is derived from an EMBL/GenBank/DDBJ whole genome shotgun (WGS) entry which is preliminary data.</text>
</comment>
<dbReference type="Proteomes" id="UP000055048">
    <property type="component" value="Unassembled WGS sequence"/>
</dbReference>
<protein>
    <recommendedName>
        <fullName evidence="4">FLYWCH-type domain-containing protein</fullName>
    </recommendedName>
</protein>
<evidence type="ECO:0000313" key="5">
    <source>
        <dbReference type="EMBL" id="KRX34509.1"/>
    </source>
</evidence>
<dbReference type="PANTHER" id="PTHR47160:SF10">
    <property type="entry name" value="MULE TRANSPOSASE DOMAIN-CONTAINING PROTEIN"/>
    <property type="match status" value="1"/>
</dbReference>
<evidence type="ECO:0000313" key="6">
    <source>
        <dbReference type="Proteomes" id="UP000055048"/>
    </source>
</evidence>
<evidence type="ECO:0000256" key="1">
    <source>
        <dbReference type="ARBA" id="ARBA00022723"/>
    </source>
</evidence>
<evidence type="ECO:0000256" key="3">
    <source>
        <dbReference type="ARBA" id="ARBA00022833"/>
    </source>
</evidence>
<gene>
    <name evidence="5" type="ORF">T05_10686</name>
</gene>
<dbReference type="AlphaFoldDB" id="A0A0V0T619"/>
<dbReference type="Pfam" id="PF04500">
    <property type="entry name" value="FLYWCH"/>
    <property type="match status" value="1"/>
</dbReference>
<accession>A0A0V0T619</accession>
<reference evidence="5 6" key="1">
    <citation type="submission" date="2015-01" db="EMBL/GenBank/DDBJ databases">
        <title>Evolution of Trichinella species and genotypes.</title>
        <authorList>
            <person name="Korhonen P.K."/>
            <person name="Edoardo P."/>
            <person name="Giuseppe L.R."/>
            <person name="Gasser R.B."/>
        </authorList>
    </citation>
    <scope>NUCLEOTIDE SEQUENCE [LARGE SCALE GENOMIC DNA]</scope>
    <source>
        <strain evidence="5">ISS417</strain>
    </source>
</reference>
<dbReference type="PANTHER" id="PTHR47160">
    <property type="entry name" value="PUTATIVE-RELATED"/>
    <property type="match status" value="1"/>
</dbReference>
<feature type="domain" description="FLYWCH-type" evidence="4">
    <location>
        <begin position="24"/>
        <end position="81"/>
    </location>
</feature>
<keyword evidence="1" id="KW-0479">Metal-binding</keyword>
<proteinExistence type="predicted"/>
<keyword evidence="3" id="KW-0862">Zinc</keyword>
<keyword evidence="2" id="KW-0863">Zinc-finger</keyword>
<dbReference type="InterPro" id="IPR007588">
    <property type="entry name" value="Znf_FLYWCH"/>
</dbReference>
<dbReference type="GO" id="GO:0008270">
    <property type="term" value="F:zinc ion binding"/>
    <property type="evidence" value="ECO:0007669"/>
    <property type="project" value="UniProtKB-KW"/>
</dbReference>
<dbReference type="EMBL" id="JYDJ01000556">
    <property type="protein sequence ID" value="KRX34509.1"/>
    <property type="molecule type" value="Genomic_DNA"/>
</dbReference>
<keyword evidence="6" id="KW-1185">Reference proteome</keyword>
<sequence>MDAEMDSVITNTGVSGSTLMKQEFVSTQRNQQKVVYRGRCYTLKRTNRNDKCWICASGSRGCSGKLCTNLDATEVIRTGEHAEGCRVDAYAFYHQQQLNELKRLAAGDPRPVLEIYDELASNASTSLETAAYFPTWEQARNTIDTHHFQPGGRICSLLPSRQQRNLPTNDILIFATEDGVRLLAQSNCWCGDGTFKIVPSWYQQLFTLHVFLRRKLLPVVYCLTVRKDLPTYSRIFKYSIPKRKNLASKLILRNFPNTRVQGCFFHFCQAVLRQVGRLGLRTDYMNNQEVRKKVKMLMALAFLPVHLAPAGFEIINVGMSGQLEALYQYFQQEWLPATKIKLWNVHGVSVRTNNHLEGWHSRMNKRARKHHLGFYQFLQLILDEQGKTETVVWQIDDGYTHGRGSVRRSAAYGVQQRRVAALTGKLVHNEITVEHFLSAISYHTPEPLRLYEKQKCFCAKQSAD</sequence>
<evidence type="ECO:0000256" key="2">
    <source>
        <dbReference type="ARBA" id="ARBA00022771"/>
    </source>
</evidence>
<evidence type="ECO:0000259" key="4">
    <source>
        <dbReference type="Pfam" id="PF04500"/>
    </source>
</evidence>